<proteinExistence type="predicted"/>
<dbReference type="Proteomes" id="UP001597052">
    <property type="component" value="Unassembled WGS sequence"/>
</dbReference>
<dbReference type="EMBL" id="JBHUDM010000002">
    <property type="protein sequence ID" value="MFD1642232.1"/>
    <property type="molecule type" value="Genomic_DNA"/>
</dbReference>
<dbReference type="InterPro" id="IPR055541">
    <property type="entry name" value="DUF7117"/>
</dbReference>
<dbReference type="AlphaFoldDB" id="A0ABD6D7W6"/>
<gene>
    <name evidence="1" type="ORF">ACFSBW_10155</name>
</gene>
<name>A0ABD6D7W6_9EURY</name>
<accession>A0ABD6D7W6</accession>
<evidence type="ECO:0008006" key="3">
    <source>
        <dbReference type="Google" id="ProtNLM"/>
    </source>
</evidence>
<protein>
    <recommendedName>
        <fullName evidence="3">TFIIB-type zinc ribbon-containing protein</fullName>
    </recommendedName>
</protein>
<dbReference type="Pfam" id="PF23430">
    <property type="entry name" value="DUF7117"/>
    <property type="match status" value="1"/>
</dbReference>
<comment type="caution">
    <text evidence="1">The sequence shown here is derived from an EMBL/GenBank/DDBJ whole genome shotgun (WGS) entry which is preliminary data.</text>
</comment>
<evidence type="ECO:0000313" key="1">
    <source>
        <dbReference type="EMBL" id="MFD1642232.1"/>
    </source>
</evidence>
<sequence>MKIRGTRECQSCETQWSYYETGSITCPNCGAMRSVGVDEARRTHTDSPAELDLEPVRRTLATEPLDHVVDDLKERLRTYTRKRGFINGGELQPLDNRYLAARELLHAADLAARSHGPSEAEELYVLELLGGAESGEWPPETDLPDSLSAARGLAVADAVAAYRRDLRTWLEDHPDPEAAKTLGTLRDQLKRAEALQGEIPADTADQLVAATREIGDHLRGDDDALPSARDRLKRLG</sequence>
<organism evidence="1 2">
    <name type="scientific">Halohasta litorea</name>
    <dbReference type="NCBI Taxonomy" id="869891"/>
    <lineage>
        <taxon>Archaea</taxon>
        <taxon>Methanobacteriati</taxon>
        <taxon>Methanobacteriota</taxon>
        <taxon>Stenosarchaea group</taxon>
        <taxon>Halobacteria</taxon>
        <taxon>Halobacteriales</taxon>
        <taxon>Haloferacaceae</taxon>
        <taxon>Halohasta</taxon>
    </lineage>
</organism>
<dbReference type="RefSeq" id="WP_256395397.1">
    <property type="nucleotide sequence ID" value="NZ_JANHDJ010000002.1"/>
</dbReference>
<keyword evidence="2" id="KW-1185">Reference proteome</keyword>
<evidence type="ECO:0000313" key="2">
    <source>
        <dbReference type="Proteomes" id="UP001597052"/>
    </source>
</evidence>
<reference evidence="1 2" key="1">
    <citation type="journal article" date="2019" name="Int. J. Syst. Evol. Microbiol.">
        <title>The Global Catalogue of Microorganisms (GCM) 10K type strain sequencing project: providing services to taxonomists for standard genome sequencing and annotation.</title>
        <authorList>
            <consortium name="The Broad Institute Genomics Platform"/>
            <consortium name="The Broad Institute Genome Sequencing Center for Infectious Disease"/>
            <person name="Wu L."/>
            <person name="Ma J."/>
        </authorList>
    </citation>
    <scope>NUCLEOTIDE SEQUENCE [LARGE SCALE GENOMIC DNA]</scope>
    <source>
        <strain evidence="1 2">CGMCC 1.10593</strain>
    </source>
</reference>